<proteinExistence type="predicted"/>
<reference evidence="1 2" key="1">
    <citation type="submission" date="2023-08" db="EMBL/GenBank/DDBJ databases">
        <authorList>
            <person name="Joshi A."/>
            <person name="Thite S."/>
        </authorList>
    </citation>
    <scope>NUCLEOTIDE SEQUENCE [LARGE SCALE GENOMIC DNA]</scope>
    <source>
        <strain evidence="1 2">1E1</strain>
    </source>
</reference>
<sequence length="91" mass="10431">MAKLTPSAIRLVKWLAKGYAVAQCTSPGRSIGRFDFPVGEPDFPIKTAFNTLYQYTRMNEHEFVMFGMRWCIFTLTKEQAAELLEANHDPE</sequence>
<name>A0ABT9GTT0_9GAMM</name>
<dbReference type="EMBL" id="JAUZVY010000007">
    <property type="protein sequence ID" value="MDP4530384.1"/>
    <property type="molecule type" value="Genomic_DNA"/>
</dbReference>
<comment type="caution">
    <text evidence="1">The sequence shown here is derived from an EMBL/GenBank/DDBJ whole genome shotgun (WGS) entry which is preliminary data.</text>
</comment>
<organism evidence="1 2">
    <name type="scientific">Alkalimonas delamerensis</name>
    <dbReference type="NCBI Taxonomy" id="265981"/>
    <lineage>
        <taxon>Bacteria</taxon>
        <taxon>Pseudomonadati</taxon>
        <taxon>Pseudomonadota</taxon>
        <taxon>Gammaproteobacteria</taxon>
        <taxon>Alkalimonas</taxon>
    </lineage>
</organism>
<evidence type="ECO:0000313" key="1">
    <source>
        <dbReference type="EMBL" id="MDP4530384.1"/>
    </source>
</evidence>
<dbReference type="RefSeq" id="WP_305946395.1">
    <property type="nucleotide sequence ID" value="NZ_JAUZVY010000007.1"/>
</dbReference>
<dbReference type="Proteomes" id="UP001236258">
    <property type="component" value="Unassembled WGS sequence"/>
</dbReference>
<gene>
    <name evidence="1" type="ORF">Q3O59_15240</name>
</gene>
<keyword evidence="2" id="KW-1185">Reference proteome</keyword>
<evidence type="ECO:0000313" key="2">
    <source>
        <dbReference type="Proteomes" id="UP001236258"/>
    </source>
</evidence>
<accession>A0ABT9GTT0</accession>
<protein>
    <submittedName>
        <fullName evidence="1">Uncharacterized protein</fullName>
    </submittedName>
</protein>